<gene>
    <name evidence="1" type="ORF">SDC9_147024</name>
</gene>
<protein>
    <submittedName>
        <fullName evidence="1">Uncharacterized protein</fullName>
    </submittedName>
</protein>
<name>A0A645EES5_9ZZZZ</name>
<comment type="caution">
    <text evidence="1">The sequence shown here is derived from an EMBL/GenBank/DDBJ whole genome shotgun (WGS) entry which is preliminary data.</text>
</comment>
<accession>A0A645EES5</accession>
<dbReference type="EMBL" id="VSSQ01045900">
    <property type="protein sequence ID" value="MPM99829.1"/>
    <property type="molecule type" value="Genomic_DNA"/>
</dbReference>
<reference evidence="1" key="1">
    <citation type="submission" date="2019-08" db="EMBL/GenBank/DDBJ databases">
        <authorList>
            <person name="Kucharzyk K."/>
            <person name="Murdoch R.W."/>
            <person name="Higgins S."/>
            <person name="Loffler F."/>
        </authorList>
    </citation>
    <scope>NUCLEOTIDE SEQUENCE</scope>
</reference>
<evidence type="ECO:0000313" key="1">
    <source>
        <dbReference type="EMBL" id="MPM99829.1"/>
    </source>
</evidence>
<sequence length="49" mass="5131">MMNVTGATIAIVRSGFKKNTSASGIIFFNPLSTQNMNATPNTIGSTVEP</sequence>
<proteinExistence type="predicted"/>
<dbReference type="AlphaFoldDB" id="A0A645EES5"/>
<organism evidence="1">
    <name type="scientific">bioreactor metagenome</name>
    <dbReference type="NCBI Taxonomy" id="1076179"/>
    <lineage>
        <taxon>unclassified sequences</taxon>
        <taxon>metagenomes</taxon>
        <taxon>ecological metagenomes</taxon>
    </lineage>
</organism>